<evidence type="ECO:0000313" key="2">
    <source>
        <dbReference type="EMBL" id="NEV62104.1"/>
    </source>
</evidence>
<dbReference type="Gene3D" id="2.60.120.260">
    <property type="entry name" value="Galactose-binding domain-like"/>
    <property type="match status" value="1"/>
</dbReference>
<dbReference type="InterPro" id="IPR008979">
    <property type="entry name" value="Galactose-bd-like_sf"/>
</dbReference>
<evidence type="ECO:0000313" key="3">
    <source>
        <dbReference type="Proteomes" id="UP000483379"/>
    </source>
</evidence>
<comment type="caution">
    <text evidence="2">The sequence shown here is derived from an EMBL/GenBank/DDBJ whole genome shotgun (WGS) entry which is preliminary data.</text>
</comment>
<protein>
    <recommendedName>
        <fullName evidence="1">F5/8 type C domain-containing protein</fullName>
    </recommendedName>
</protein>
<keyword evidence="3" id="KW-1185">Reference proteome</keyword>
<reference evidence="2 3" key="1">
    <citation type="submission" date="2020-02" db="EMBL/GenBank/DDBJ databases">
        <title>Genome sequences of Thiorhodococcus mannitoliphagus and Thiorhodococcus minor, purple sulfur photosynthetic bacteria in the gammaproteobacterial family, Chromatiaceae.</title>
        <authorList>
            <person name="Aviles F.A."/>
            <person name="Meyer T.E."/>
            <person name="Kyndt J.A."/>
        </authorList>
    </citation>
    <scope>NUCLEOTIDE SEQUENCE [LARGE SCALE GENOMIC DNA]</scope>
    <source>
        <strain evidence="2 3">DSM 11518</strain>
    </source>
</reference>
<proteinExistence type="predicted"/>
<feature type="domain" description="F5/8 type C" evidence="1">
    <location>
        <begin position="148"/>
        <end position="242"/>
    </location>
</feature>
<dbReference type="Pfam" id="PF00754">
    <property type="entry name" value="F5_F8_type_C"/>
    <property type="match status" value="1"/>
</dbReference>
<dbReference type="GO" id="GO:0005975">
    <property type="term" value="P:carbohydrate metabolic process"/>
    <property type="evidence" value="ECO:0007669"/>
    <property type="project" value="InterPro"/>
</dbReference>
<dbReference type="InterPro" id="IPR012341">
    <property type="entry name" value="6hp_glycosidase-like_sf"/>
</dbReference>
<dbReference type="SUPFAM" id="SSF48208">
    <property type="entry name" value="Six-hairpin glycosidases"/>
    <property type="match status" value="1"/>
</dbReference>
<dbReference type="AlphaFoldDB" id="A0A6M0JYE5"/>
<accession>A0A6M0JYE5</accession>
<gene>
    <name evidence="2" type="ORF">G3446_09415</name>
</gene>
<dbReference type="Gene3D" id="1.50.10.10">
    <property type="match status" value="1"/>
</dbReference>
<dbReference type="RefSeq" id="WP_164452578.1">
    <property type="nucleotide sequence ID" value="NZ_JAAIJQ010000022.1"/>
</dbReference>
<dbReference type="InterPro" id="IPR008928">
    <property type="entry name" value="6-hairpin_glycosidase_sf"/>
</dbReference>
<dbReference type="SUPFAM" id="SSF49785">
    <property type="entry name" value="Galactose-binding domain-like"/>
    <property type="match status" value="1"/>
</dbReference>
<dbReference type="Proteomes" id="UP000483379">
    <property type="component" value="Unassembled WGS sequence"/>
</dbReference>
<organism evidence="2 3">
    <name type="scientific">Thiorhodococcus minor</name>
    <dbReference type="NCBI Taxonomy" id="57489"/>
    <lineage>
        <taxon>Bacteria</taxon>
        <taxon>Pseudomonadati</taxon>
        <taxon>Pseudomonadota</taxon>
        <taxon>Gammaproteobacteria</taxon>
        <taxon>Chromatiales</taxon>
        <taxon>Chromatiaceae</taxon>
        <taxon>Thiorhodococcus</taxon>
    </lineage>
</organism>
<dbReference type="EMBL" id="JAAIJQ010000022">
    <property type="protein sequence ID" value="NEV62104.1"/>
    <property type="molecule type" value="Genomic_DNA"/>
</dbReference>
<name>A0A6M0JYE5_9GAMM</name>
<sequence length="1027" mass="113241">MQSLNLDDFSDLASWSTVASGQAEARLVPDSGPDGPAMRLDFDFGDGGGFVVARKAVRLAMPDSFAFLMSVRAQAPANAFELKLVDTSGENVWRYRDESFDFSSDWRLLRIGSRQIDFGWGPAGGGVPDEIAAIEIAVTAGPGGRGSLWLANLRLEDRTPSQAPSVRASSRGGDGPPECILDPRPDSCWRAEHLPAWVELDLHESCDYSGLVLHWASVQPRQFKVLASADGESWKCVYDAPRSAGVRSYVYLPNGCSRRLRLTLGGRDGDEVPGLVAFELQPEGYARSLNDFFERVAADGRRGCYPRWLYREQTYWTPVDIPDGRAPALLNEEGMLEVARAGYSIEPMLNIQGELTTWADCTLQQELLHPQVPIPETTWLCAGLALSVTALAQGEPETGWVYLRYRVENHRSTPLQIGLYAVVRPFQVSPPWQGYKDVGGVKRIRMLGYKAGCVQVNGQLALVPLSAPSGFGAASFDEGAIADHVARDTLPPAQDALDMFGFATGALRFEVAVDPGEARDVWLAAPLAGRNGADPAELGGTDFDGGAILAAAVERWERTLGSVDIRMPESVQDVADCCKAAIGHILINRDGPALQPGPRRYTRSWIRDGAVMAAALLRFGCVREAGDFIRWYARFQAEDGNVPCCVDYDGADWLPEHDSHGQLIFAVADYWRFSRDRALVDDLWPAVLRAVDYLEQLRAKRLTARYETTEHRARYGLLPESVSHEGYLAHPVHAYWDDFWALRGFKDAAELAQVVGDAASAERLANLRDDFRATLHVSIDRTMEERGIDFLPGSVEWADPDPTATANALTLIDEGHRLPSLALHHSFDLFMQRFREMHGPNPVPWTNYTPYEMRIVGALVRLGRRDEAHALLRFYLEERRPPAWHQWPEIAWRDPRAPGHQGDLPHAWIGAEYCLVFRDLFVYEREADAALVVAAGIPADWIDAGEISVRGLPTIYGAVDLALRRTEAGAFQVTISGDLELPPGGIRVAPPTPGPLVSVQINGKQSRDFNAREAHLATLPAEVTLLG</sequence>
<dbReference type="PROSITE" id="PS50022">
    <property type="entry name" value="FA58C_3"/>
    <property type="match status" value="1"/>
</dbReference>
<evidence type="ECO:0000259" key="1">
    <source>
        <dbReference type="PROSITE" id="PS50022"/>
    </source>
</evidence>
<dbReference type="InterPro" id="IPR000421">
    <property type="entry name" value="FA58C"/>
</dbReference>